<gene>
    <name evidence="2" type="ORF">UV61_C0006G0001</name>
</gene>
<proteinExistence type="predicted"/>
<evidence type="ECO:0000259" key="1">
    <source>
        <dbReference type="PROSITE" id="PS50943"/>
    </source>
</evidence>
<dbReference type="Gene3D" id="2.60.120.10">
    <property type="entry name" value="Jelly Rolls"/>
    <property type="match status" value="1"/>
</dbReference>
<comment type="caution">
    <text evidence="2">The sequence shown here is derived from an EMBL/GenBank/DDBJ whole genome shotgun (WGS) entry which is preliminary data.</text>
</comment>
<dbReference type="CDD" id="cd00093">
    <property type="entry name" value="HTH_XRE"/>
    <property type="match status" value="1"/>
</dbReference>
<dbReference type="PROSITE" id="PS50943">
    <property type="entry name" value="HTH_CROC1"/>
    <property type="match status" value="1"/>
</dbReference>
<dbReference type="InterPro" id="IPR001387">
    <property type="entry name" value="Cro/C1-type_HTH"/>
</dbReference>
<dbReference type="AlphaFoldDB" id="A0A0G1CM13"/>
<dbReference type="Proteomes" id="UP000034050">
    <property type="component" value="Unassembled WGS sequence"/>
</dbReference>
<organism evidence="2 3">
    <name type="scientific">Candidatus Gottesmanbacteria bacterium GW2011_GWB1_43_11</name>
    <dbReference type="NCBI Taxonomy" id="1618446"/>
    <lineage>
        <taxon>Bacteria</taxon>
        <taxon>Candidatus Gottesmaniibacteriota</taxon>
    </lineage>
</organism>
<evidence type="ECO:0000313" key="2">
    <source>
        <dbReference type="EMBL" id="KKS86800.1"/>
    </source>
</evidence>
<dbReference type="SUPFAM" id="SSF47413">
    <property type="entry name" value="lambda repressor-like DNA-binding domains"/>
    <property type="match status" value="1"/>
</dbReference>
<sequence>MIEQRVPGTRQSEDPSYKIRQGGLLLRVAGDIKRHPDFLASELKLPLPTVKSILAGEASQDETNQLIEKMVATYPVSRLALEVVRDDTDGGVIVKHAQESATTSRIFDRKDKNGMPTPYYEYRDAAMSDLGPFRPEWIKELREVTTEDGNDPDIAYNTGHFMHQLTMYVGPVNLHWKDDSGSHTLFMDTGDSNYGTPYVPHSFTTRDTSKEAYIMAVTFSGKLGSAVQQELSVLRPDEVNNALLDLTAKKTSFSDLLRVKTQDSFMTDEVLSRMTGLSINKIHKFLSGRLFPSINELEIIAAALKMNARDLYPPTPVKQMEVVVERVYSNKKWVYPSEVKPHYEIRKLAGSTKMAEAKAFSLNPTQSDEVTADGDLDIVTPMNSFQN</sequence>
<dbReference type="InterPro" id="IPR014710">
    <property type="entry name" value="RmlC-like_jellyroll"/>
</dbReference>
<evidence type="ECO:0000313" key="3">
    <source>
        <dbReference type="Proteomes" id="UP000034050"/>
    </source>
</evidence>
<dbReference type="InterPro" id="IPR010982">
    <property type="entry name" value="Lambda_DNA-bd_dom_sf"/>
</dbReference>
<dbReference type="STRING" id="1618446.UV61_C0006G0001"/>
<dbReference type="GO" id="GO:0003677">
    <property type="term" value="F:DNA binding"/>
    <property type="evidence" value="ECO:0007669"/>
    <property type="project" value="InterPro"/>
</dbReference>
<protein>
    <submittedName>
        <fullName evidence="2">Helix-turn-helix domain protein</fullName>
    </submittedName>
</protein>
<feature type="domain" description="HTH cro/C1-type" evidence="1">
    <location>
        <begin position="271"/>
        <end position="311"/>
    </location>
</feature>
<reference evidence="2 3" key="1">
    <citation type="journal article" date="2015" name="Nature">
        <title>rRNA introns, odd ribosomes, and small enigmatic genomes across a large radiation of phyla.</title>
        <authorList>
            <person name="Brown C.T."/>
            <person name="Hug L.A."/>
            <person name="Thomas B.C."/>
            <person name="Sharon I."/>
            <person name="Castelle C.J."/>
            <person name="Singh A."/>
            <person name="Wilkins M.J."/>
            <person name="Williams K.H."/>
            <person name="Banfield J.F."/>
        </authorList>
    </citation>
    <scope>NUCLEOTIDE SEQUENCE [LARGE SCALE GENOMIC DNA]</scope>
</reference>
<accession>A0A0G1CM13</accession>
<dbReference type="CDD" id="cd20489">
    <property type="entry name" value="cupin_HppE-like_C"/>
    <property type="match status" value="1"/>
</dbReference>
<name>A0A0G1CM13_9BACT</name>
<dbReference type="EMBL" id="LCFD01000006">
    <property type="protein sequence ID" value="KKS86800.1"/>
    <property type="molecule type" value="Genomic_DNA"/>
</dbReference>